<feature type="transmembrane region" description="Helical" evidence="6">
    <location>
        <begin position="274"/>
        <end position="293"/>
    </location>
</feature>
<proteinExistence type="predicted"/>
<evidence type="ECO:0000256" key="6">
    <source>
        <dbReference type="SAM" id="Phobius"/>
    </source>
</evidence>
<feature type="transmembrane region" description="Helical" evidence="6">
    <location>
        <begin position="248"/>
        <end position="268"/>
    </location>
</feature>
<keyword evidence="3 6" id="KW-0812">Transmembrane</keyword>
<dbReference type="InterPro" id="IPR000620">
    <property type="entry name" value="EamA_dom"/>
</dbReference>
<feature type="transmembrane region" description="Helical" evidence="6">
    <location>
        <begin position="127"/>
        <end position="145"/>
    </location>
</feature>
<reference evidence="8 9" key="1">
    <citation type="submission" date="2018-07" db="EMBL/GenBank/DDBJ databases">
        <title>Genome sequencing of Runella.</title>
        <authorList>
            <person name="Baek M.-G."/>
            <person name="Yi H."/>
        </authorList>
    </citation>
    <scope>NUCLEOTIDE SEQUENCE [LARGE SCALE GENOMIC DNA]</scope>
    <source>
        <strain evidence="8 9">HYN0085</strain>
    </source>
</reference>
<dbReference type="InterPro" id="IPR051258">
    <property type="entry name" value="Diverse_Substrate_Transporter"/>
</dbReference>
<dbReference type="SUPFAM" id="SSF103481">
    <property type="entry name" value="Multidrug resistance efflux transporter EmrE"/>
    <property type="match status" value="2"/>
</dbReference>
<organism evidence="8 9">
    <name type="scientific">Runella rosea</name>
    <dbReference type="NCBI Taxonomy" id="2259595"/>
    <lineage>
        <taxon>Bacteria</taxon>
        <taxon>Pseudomonadati</taxon>
        <taxon>Bacteroidota</taxon>
        <taxon>Cytophagia</taxon>
        <taxon>Cytophagales</taxon>
        <taxon>Spirosomataceae</taxon>
        <taxon>Runella</taxon>
    </lineage>
</organism>
<evidence type="ECO:0000256" key="4">
    <source>
        <dbReference type="ARBA" id="ARBA00022989"/>
    </source>
</evidence>
<keyword evidence="2" id="KW-1003">Cell membrane</keyword>
<dbReference type="OrthoDB" id="9150437at2"/>
<dbReference type="Proteomes" id="UP000251993">
    <property type="component" value="Chromosome"/>
</dbReference>
<comment type="subcellular location">
    <subcellularLocation>
        <location evidence="1">Cell membrane</location>
        <topology evidence="1">Multi-pass membrane protein</topology>
    </subcellularLocation>
</comment>
<dbReference type="GO" id="GO:0005886">
    <property type="term" value="C:plasma membrane"/>
    <property type="evidence" value="ECO:0007669"/>
    <property type="project" value="UniProtKB-SubCell"/>
</dbReference>
<evidence type="ECO:0000256" key="1">
    <source>
        <dbReference type="ARBA" id="ARBA00004651"/>
    </source>
</evidence>
<gene>
    <name evidence="8" type="ORF">DR864_19135</name>
</gene>
<dbReference type="KEGG" id="run:DR864_19135"/>
<dbReference type="AlphaFoldDB" id="A0A344TM29"/>
<evidence type="ECO:0000256" key="3">
    <source>
        <dbReference type="ARBA" id="ARBA00022692"/>
    </source>
</evidence>
<dbReference type="InterPro" id="IPR037185">
    <property type="entry name" value="EmrE-like"/>
</dbReference>
<protein>
    <submittedName>
        <fullName evidence="8">EamA family transporter</fullName>
    </submittedName>
</protein>
<dbReference type="Pfam" id="PF00892">
    <property type="entry name" value="EamA"/>
    <property type="match status" value="2"/>
</dbReference>
<feature type="domain" description="EamA" evidence="7">
    <location>
        <begin position="19"/>
        <end position="143"/>
    </location>
</feature>
<keyword evidence="5 6" id="KW-0472">Membrane</keyword>
<dbReference type="RefSeq" id="WP_114068468.1">
    <property type="nucleotide sequence ID" value="NZ_CP030850.1"/>
</dbReference>
<feature type="transmembrane region" description="Helical" evidence="6">
    <location>
        <begin position="39"/>
        <end position="61"/>
    </location>
</feature>
<feature type="domain" description="EamA" evidence="7">
    <location>
        <begin position="151"/>
        <end position="289"/>
    </location>
</feature>
<feature type="transmembrane region" description="Helical" evidence="6">
    <location>
        <begin position="219"/>
        <end position="241"/>
    </location>
</feature>
<feature type="transmembrane region" description="Helical" evidence="6">
    <location>
        <begin position="12"/>
        <end position="33"/>
    </location>
</feature>
<dbReference type="PANTHER" id="PTHR42920:SF5">
    <property type="entry name" value="EAMA DOMAIN-CONTAINING PROTEIN"/>
    <property type="match status" value="1"/>
</dbReference>
<keyword evidence="9" id="KW-1185">Reference proteome</keyword>
<evidence type="ECO:0000313" key="9">
    <source>
        <dbReference type="Proteomes" id="UP000251993"/>
    </source>
</evidence>
<feature type="transmembrane region" description="Helical" evidence="6">
    <location>
        <begin position="190"/>
        <end position="207"/>
    </location>
</feature>
<evidence type="ECO:0000313" key="8">
    <source>
        <dbReference type="EMBL" id="AXE19700.1"/>
    </source>
</evidence>
<evidence type="ECO:0000256" key="5">
    <source>
        <dbReference type="ARBA" id="ARBA00023136"/>
    </source>
</evidence>
<feature type="transmembrane region" description="Helical" evidence="6">
    <location>
        <begin position="151"/>
        <end position="169"/>
    </location>
</feature>
<feature type="transmembrane region" description="Helical" evidence="6">
    <location>
        <begin position="73"/>
        <end position="91"/>
    </location>
</feature>
<dbReference type="PANTHER" id="PTHR42920">
    <property type="entry name" value="OS03G0707200 PROTEIN-RELATED"/>
    <property type="match status" value="1"/>
</dbReference>
<sequence length="299" mass="33120">MNSPLPKPTFADYLHLHFLVLIWGFTAILGKLINPQLSRISLTFFRTLLAAVGLAVVLWLWKEWKRVPANDRWAMLGVGAIMGLHWLTFFGSAHVSSASVCLAGMSTTSLFTSLLEPLFARRRVRPLEILLSLLVIVGLYLIFRFEVDQSLGLGLALVSAFLAALFTIANSRFVRRHNALLITFYEMNGATIAMLIGLAGVAFTSGLTAQEVIPQSADWLWLIILAFVCTVYAYSAGVHLLRKVSPFTLNLTINLEPVYGMALAYFILNERMTAGFYAGSVVILLAVIVYPMLNSRFAK</sequence>
<evidence type="ECO:0000259" key="7">
    <source>
        <dbReference type="Pfam" id="PF00892"/>
    </source>
</evidence>
<accession>A0A344TM29</accession>
<dbReference type="EMBL" id="CP030850">
    <property type="protein sequence ID" value="AXE19700.1"/>
    <property type="molecule type" value="Genomic_DNA"/>
</dbReference>
<keyword evidence="4 6" id="KW-1133">Transmembrane helix</keyword>
<name>A0A344TM29_9BACT</name>
<evidence type="ECO:0000256" key="2">
    <source>
        <dbReference type="ARBA" id="ARBA00022475"/>
    </source>
</evidence>